<proteinExistence type="predicted"/>
<evidence type="ECO:0000259" key="2">
    <source>
        <dbReference type="Pfam" id="PF10400"/>
    </source>
</evidence>
<organism evidence="3 4">
    <name type="scientific">Candidatus Promineifilum breve</name>
    <dbReference type="NCBI Taxonomy" id="1806508"/>
    <lineage>
        <taxon>Bacteria</taxon>
        <taxon>Bacillati</taxon>
        <taxon>Chloroflexota</taxon>
        <taxon>Ardenticatenia</taxon>
        <taxon>Candidatus Promineifilales</taxon>
        <taxon>Candidatus Promineifilaceae</taxon>
        <taxon>Candidatus Promineifilum</taxon>
    </lineage>
</organism>
<dbReference type="Pfam" id="PF03551">
    <property type="entry name" value="PadR"/>
    <property type="match status" value="1"/>
</dbReference>
<dbReference type="InterPro" id="IPR005149">
    <property type="entry name" value="Tscrpt_reg_PadR_N"/>
</dbReference>
<evidence type="ECO:0000259" key="1">
    <source>
        <dbReference type="Pfam" id="PF03551"/>
    </source>
</evidence>
<dbReference type="PANTHER" id="PTHR43252">
    <property type="entry name" value="TRANSCRIPTIONAL REGULATOR YQJI"/>
    <property type="match status" value="1"/>
</dbReference>
<feature type="domain" description="Transcription regulator PadR C-terminal" evidence="2">
    <location>
        <begin position="93"/>
        <end position="174"/>
    </location>
</feature>
<dbReference type="InterPro" id="IPR036390">
    <property type="entry name" value="WH_DNA-bd_sf"/>
</dbReference>
<evidence type="ECO:0000313" key="3">
    <source>
        <dbReference type="EMBL" id="CUS06208.1"/>
    </source>
</evidence>
<dbReference type="EMBL" id="LN890656">
    <property type="protein sequence ID" value="CUS06208.1"/>
    <property type="molecule type" value="Genomic_DNA"/>
</dbReference>
<gene>
    <name evidence="3" type="ORF">CFX0092_B0674</name>
</gene>
<name>A0A160T9P2_9CHLR</name>
<evidence type="ECO:0000313" key="4">
    <source>
        <dbReference type="Proteomes" id="UP000215027"/>
    </source>
</evidence>
<dbReference type="Gene3D" id="6.10.140.190">
    <property type="match status" value="1"/>
</dbReference>
<feature type="domain" description="Transcription regulator PadR N-terminal" evidence="1">
    <location>
        <begin position="7"/>
        <end position="80"/>
    </location>
</feature>
<keyword evidence="4" id="KW-1185">Reference proteome</keyword>
<dbReference type="RefSeq" id="WP_095045514.1">
    <property type="nucleotide sequence ID" value="NZ_LN890656.1"/>
</dbReference>
<dbReference type="PANTHER" id="PTHR43252:SF6">
    <property type="entry name" value="NEGATIVE TRANSCRIPTION REGULATOR PADR"/>
    <property type="match status" value="1"/>
</dbReference>
<dbReference type="OrthoDB" id="8595425at2"/>
<dbReference type="InterPro" id="IPR018309">
    <property type="entry name" value="Tscrpt_reg_PadR_C"/>
</dbReference>
<dbReference type="AlphaFoldDB" id="A0A160T9P2"/>
<evidence type="ECO:0008006" key="5">
    <source>
        <dbReference type="Google" id="ProtNLM"/>
    </source>
</evidence>
<protein>
    <recommendedName>
        <fullName evidence="5">PadR family transcriptional regulator</fullName>
    </recommendedName>
</protein>
<dbReference type="InterPro" id="IPR036388">
    <property type="entry name" value="WH-like_DNA-bd_sf"/>
</dbReference>
<dbReference type="Pfam" id="PF10400">
    <property type="entry name" value="Vir_act_alpha_C"/>
    <property type="match status" value="1"/>
</dbReference>
<dbReference type="KEGG" id="pbf:CFX0092_B0674"/>
<dbReference type="Proteomes" id="UP000215027">
    <property type="component" value="Chromosome II"/>
</dbReference>
<reference evidence="3" key="1">
    <citation type="submission" date="2016-01" db="EMBL/GenBank/DDBJ databases">
        <authorList>
            <person name="Mcilroy J.S."/>
            <person name="Karst M S."/>
            <person name="Albertsen M."/>
        </authorList>
    </citation>
    <scope>NUCLEOTIDE SEQUENCE</scope>
    <source>
        <strain evidence="3">Cfx-K</strain>
    </source>
</reference>
<sequence>MSLKHAILGFLAIQPMSGYDLKKAFDGSVRHFWPADQSQIYRTLAALAAAGLATVEDTDHADPLSRKVYHLSDDGRAALHRWLTDPPPPADDRDPFLIQVFFAGQLSDTEAAAVLERRRAEVAEQLAVFEMMYRAYATAPTDRPRALFFSLLTLEQVIAQGRPYLAWLERAVARVRAGDFRPE</sequence>
<dbReference type="SUPFAM" id="SSF46785">
    <property type="entry name" value="Winged helix' DNA-binding domain"/>
    <property type="match status" value="1"/>
</dbReference>
<accession>A0A160T9P2</accession>
<dbReference type="Gene3D" id="1.10.10.10">
    <property type="entry name" value="Winged helix-like DNA-binding domain superfamily/Winged helix DNA-binding domain"/>
    <property type="match status" value="1"/>
</dbReference>